<feature type="region of interest" description="Disordered" evidence="1">
    <location>
        <begin position="123"/>
        <end position="147"/>
    </location>
</feature>
<name>A0ABC8U7Y2_9AQUA</name>
<dbReference type="InterPro" id="IPR051506">
    <property type="entry name" value="ATOS_Transcription_Regulators"/>
</dbReference>
<evidence type="ECO:0000313" key="4">
    <source>
        <dbReference type="EMBL" id="CAK9177455.1"/>
    </source>
</evidence>
<reference evidence="4 5" key="1">
    <citation type="submission" date="2024-02" db="EMBL/GenBank/DDBJ databases">
        <authorList>
            <person name="Vignale AGUSTIN F."/>
            <person name="Sosa J E."/>
            <person name="Modenutti C."/>
        </authorList>
    </citation>
    <scope>NUCLEOTIDE SEQUENCE [LARGE SCALE GENOMIC DNA]</scope>
</reference>
<dbReference type="Pfam" id="PF13889">
    <property type="entry name" value="Chromosome_seg"/>
    <property type="match status" value="1"/>
</dbReference>
<dbReference type="Proteomes" id="UP001642360">
    <property type="component" value="Unassembled WGS sequence"/>
</dbReference>
<gene>
    <name evidence="3" type="ORF">ILEXP_LOCUS46038</name>
    <name evidence="4" type="ORF">ILEXP_LOCUS47345</name>
</gene>
<sequence length="750" mass="82020">MGLPQASSSKIAEEVAASLSTFMQTPPRFVGVSSCDLSGMHGGHQGIRMLGDFPCSSLRDLSKDPDALNMHKDGMTNMHRLQIGSTEKSSFFTHNTGRNIQSPVSRIVGFESKVFNTPANAFEGNQPDGIHSSNLVSSTDNATETTRSHVRKRLLSPLNGMLSPDQFNGESINIGGTNKCNSPVSSDKYNVTVLQEHKKANIGNSKCFSPLTWCTSNFPVRISSLDENCGTNYSFLTDGPLLENNEPQSQSPFSSQPGAKKFGETTKSESPHGATAIPLKKVVSSSLSLSPLGPSFSGRMKTCGGCKDTSKHLDDKYLTLKDMEQSLDGTILGILSSQKEDDYRMASKSFQDVEILQNKFNQFTPESVTTAMGVHWGQDSLTSQCAKLGRTLSGLPVRRSLVGSFEESLLSGRLASGRDSQKIDGFLAVLNITGGNFSPHPQKLPFSVTSLDGDNYLLYYSSIDLPGNLPSNKCKGSKMKRSLSIDDSQVEKSRLRIPMKGRIQLVLSNPEKTPIHTFFCNYDLSDMPAGTKTFMRQKVTLSSSAPASILRSGNKDPVLKNGVKPSITADICHSLQHGMPLANSNGVDDVHKITSTNPNVNMMETDGSGYPQDLAKVASRCSEFNCSELVETGGEYIIPPVTSSVTETKSVNCPSKVNENISGSGVLRYALHLRFSCPFLKKHARTVQRCRSDPCSAPARDSMDIEEERRFYLYNDMRVVFPQRHSDADEGKLHTEYHFPSDPKYFDISR</sequence>
<feature type="domain" description="Atos-like conserved" evidence="2">
    <location>
        <begin position="401"/>
        <end position="460"/>
    </location>
</feature>
<dbReference type="SMART" id="SM01177">
    <property type="entry name" value="DUF4210"/>
    <property type="match status" value="1"/>
</dbReference>
<feature type="compositionally biased region" description="Low complexity" evidence="1">
    <location>
        <begin position="247"/>
        <end position="257"/>
    </location>
</feature>
<protein>
    <recommendedName>
        <fullName evidence="2">Atos-like conserved domain-containing protein</fullName>
    </recommendedName>
</protein>
<evidence type="ECO:0000313" key="3">
    <source>
        <dbReference type="EMBL" id="CAK9176202.1"/>
    </source>
</evidence>
<feature type="region of interest" description="Disordered" evidence="1">
    <location>
        <begin position="240"/>
        <end position="275"/>
    </location>
</feature>
<feature type="compositionally biased region" description="Basic and acidic residues" evidence="1">
    <location>
        <begin position="261"/>
        <end position="270"/>
    </location>
</feature>
<keyword evidence="5" id="KW-1185">Reference proteome</keyword>
<evidence type="ECO:0000259" key="2">
    <source>
        <dbReference type="SMART" id="SM01177"/>
    </source>
</evidence>
<dbReference type="PANTHER" id="PTHR13199:SF11">
    <property type="entry name" value="PROTEIN ATOSSA"/>
    <property type="match status" value="1"/>
</dbReference>
<dbReference type="InterPro" id="IPR025261">
    <property type="entry name" value="Atos-like_cons_dom"/>
</dbReference>
<evidence type="ECO:0000313" key="5">
    <source>
        <dbReference type="Proteomes" id="UP001642360"/>
    </source>
</evidence>
<dbReference type="AlphaFoldDB" id="A0ABC8U7Y2"/>
<dbReference type="InterPro" id="IPR033473">
    <property type="entry name" value="Atos-like_C"/>
</dbReference>
<dbReference type="EMBL" id="CAUOFW020007057">
    <property type="protein sequence ID" value="CAK9177455.1"/>
    <property type="molecule type" value="Genomic_DNA"/>
</dbReference>
<accession>A0ABC8U7Y2</accession>
<comment type="caution">
    <text evidence="4">The sequence shown here is derived from an EMBL/GenBank/DDBJ whole genome shotgun (WGS) entry which is preliminary data.</text>
</comment>
<proteinExistence type="predicted"/>
<dbReference type="EMBL" id="CAUOFW020006770">
    <property type="protein sequence ID" value="CAK9176202.1"/>
    <property type="molecule type" value="Genomic_DNA"/>
</dbReference>
<feature type="compositionally biased region" description="Polar residues" evidence="1">
    <location>
        <begin position="131"/>
        <end position="145"/>
    </location>
</feature>
<organism evidence="4 5">
    <name type="scientific">Ilex paraguariensis</name>
    <name type="common">yerba mate</name>
    <dbReference type="NCBI Taxonomy" id="185542"/>
    <lineage>
        <taxon>Eukaryota</taxon>
        <taxon>Viridiplantae</taxon>
        <taxon>Streptophyta</taxon>
        <taxon>Embryophyta</taxon>
        <taxon>Tracheophyta</taxon>
        <taxon>Spermatophyta</taxon>
        <taxon>Magnoliopsida</taxon>
        <taxon>eudicotyledons</taxon>
        <taxon>Gunneridae</taxon>
        <taxon>Pentapetalae</taxon>
        <taxon>asterids</taxon>
        <taxon>campanulids</taxon>
        <taxon>Aquifoliales</taxon>
        <taxon>Aquifoliaceae</taxon>
        <taxon>Ilex</taxon>
    </lineage>
</organism>
<dbReference type="PANTHER" id="PTHR13199">
    <property type="entry name" value="GH03947P"/>
    <property type="match status" value="1"/>
</dbReference>
<evidence type="ECO:0000256" key="1">
    <source>
        <dbReference type="SAM" id="MobiDB-lite"/>
    </source>
</evidence>